<dbReference type="Proteomes" id="UP000095192">
    <property type="component" value="Unassembled WGS sequence"/>
</dbReference>
<protein>
    <submittedName>
        <fullName evidence="1">Uncharacterized protein</fullName>
    </submittedName>
</protein>
<dbReference type="VEuPathDB" id="ToxoDB:cyc_06837"/>
<proteinExistence type="predicted"/>
<organism evidence="1 2">
    <name type="scientific">Cyclospora cayetanensis</name>
    <dbReference type="NCBI Taxonomy" id="88456"/>
    <lineage>
        <taxon>Eukaryota</taxon>
        <taxon>Sar</taxon>
        <taxon>Alveolata</taxon>
        <taxon>Apicomplexa</taxon>
        <taxon>Conoidasida</taxon>
        <taxon>Coccidia</taxon>
        <taxon>Eucoccidiorida</taxon>
        <taxon>Eimeriorina</taxon>
        <taxon>Eimeriidae</taxon>
        <taxon>Cyclospora</taxon>
    </lineage>
</organism>
<keyword evidence="2" id="KW-1185">Reference proteome</keyword>
<dbReference type="EMBL" id="JROU02000943">
    <property type="protein sequence ID" value="OEH77887.1"/>
    <property type="molecule type" value="Genomic_DNA"/>
</dbReference>
<comment type="caution">
    <text evidence="1">The sequence shown here is derived from an EMBL/GenBank/DDBJ whole genome shotgun (WGS) entry which is preliminary data.</text>
</comment>
<accession>A0A1D3D373</accession>
<dbReference type="InParanoid" id="A0A1D3D373"/>
<sequence length="273" mass="29978">MMTATISIAAIEPLMKWVVEAMCGLGVGADKQPIVVGVVWYHWSFRLIAHAEQQAAQCAQSVSYLDAPILSIALAEAESNNWITERHPCSGEPEHHRSNNMNNSNRTAYEEEQAAHCTQSVFYLDAQIVSIGVALMDDADLAGTLESSGTGVPVLISSLVSSCRLAMMKATMSIPTIEPLMQVNICTLHDSGSALFGSKAFPLMVRVFCYRSALAIFRKWVVEAILAGVRAFMRLRQDDAELYYLLVWPKLKVTIGLPSGILVQESLSTIEWL</sequence>
<evidence type="ECO:0000313" key="2">
    <source>
        <dbReference type="Proteomes" id="UP000095192"/>
    </source>
</evidence>
<dbReference type="AlphaFoldDB" id="A0A1D3D373"/>
<gene>
    <name evidence="1" type="ORF">cyc_06837</name>
</gene>
<name>A0A1D3D373_9EIME</name>
<reference evidence="1 2" key="1">
    <citation type="journal article" date="2016" name="BMC Genomics">
        <title>Comparative genomics reveals Cyclospora cayetanensis possesses coccidia-like metabolism and invasion components but unique surface antigens.</title>
        <authorList>
            <person name="Liu S."/>
            <person name="Wang L."/>
            <person name="Zheng H."/>
            <person name="Xu Z."/>
            <person name="Roellig D.M."/>
            <person name="Li N."/>
            <person name="Frace M.A."/>
            <person name="Tang K."/>
            <person name="Arrowood M.J."/>
            <person name="Moss D.M."/>
            <person name="Zhang L."/>
            <person name="Feng Y."/>
            <person name="Xiao L."/>
        </authorList>
    </citation>
    <scope>NUCLEOTIDE SEQUENCE [LARGE SCALE GENOMIC DNA]</scope>
    <source>
        <strain evidence="1 2">CHN_HEN01</strain>
    </source>
</reference>
<evidence type="ECO:0000313" key="1">
    <source>
        <dbReference type="EMBL" id="OEH77887.1"/>
    </source>
</evidence>